<evidence type="ECO:0000313" key="6">
    <source>
        <dbReference type="Proteomes" id="UP000198406"/>
    </source>
</evidence>
<feature type="coiled-coil region" evidence="2">
    <location>
        <begin position="342"/>
        <end position="376"/>
    </location>
</feature>
<feature type="chain" id="PRO_5012757822" evidence="4">
    <location>
        <begin position="26"/>
        <end position="973"/>
    </location>
</feature>
<feature type="coiled-coil region" evidence="2">
    <location>
        <begin position="419"/>
        <end position="453"/>
    </location>
</feature>
<name>A0A1Z5KQP6_FISSO</name>
<dbReference type="PANTHER" id="PTHR46753:SF3">
    <property type="entry name" value="PDZ DOMAIN-CONTAINING PROTEIN"/>
    <property type="match status" value="1"/>
</dbReference>
<dbReference type="EMBL" id="BDSP01000276">
    <property type="protein sequence ID" value="GAX28507.1"/>
    <property type="molecule type" value="Genomic_DNA"/>
</dbReference>
<dbReference type="OrthoDB" id="47908at2759"/>
<keyword evidence="2" id="KW-0175">Coiled coil</keyword>
<dbReference type="InterPro" id="IPR026183">
    <property type="entry name" value="Taxilin_fam"/>
</dbReference>
<sequence length="973" mass="109981">MNGFSARLLVFYLWICTSNYSYIDAAILGRAATIFGFGATRNDESSSKQDDQPRFGGPSLQQPPPPLPNGLPRIPPPPPPPTPQFTCVNTLGALDEALGNQTQNSENVNAFSQPQQNSLSTTSLPAPPQNFGHALQPPRHIPFNQQNRGNGLGRPLQPPNYVIQGMQHDLEIAFQREQGLRAHLANITAQLAHMQQREDLHVRQLDVLTERVIETEATMAKERNDLLQYQNNCTEMGKQIAMLEGNVEEWRKKCSEHMEQVARLRNESDALGSQLTKMTLKAEELSTLVERHRIADQDEDSTTSHHRRKSGRKRGFFAWLFGWGSNVDPVDESLESLREDARSTLLAALQRERENVEELEATVTNLQRNNTALAEQVKSRDEILDELNDRIGVFEEDRVVLKAALRQLKKDMSEEAPKTQRMADDLKLARIEIKRLQNEIESLVLCHEEEKANLQSTIREKDDAIQWTESNLTMIGTYVRKLEERLGDFAIARREIESREQECLEMELNANKISESRKMLEDEVARLQKEHDEFRELIEELIQARSKLKLENDHMRNERDMIKRTQSQLEHNVNQLQKQISTLQDENSLLSSQYFSLEQAYNTTQGSLAKVEGQSVANEEFQALVQKLNSLETSKENLEAKLMTIQKEKLAISQKADSAISALQSKENELLKLQNALDNLKSTNARERESLLQEIQWTTSQFRQVEEKAAQLEKELNATKQKEESLFERVEGARASSMKNAPSSNQDAQQPKMPNLLQNYMSGLPERKSAAINKPRNATGVLPRQAESKKGGKPQQKQDPSSQRNVPLRKLRKAFSKLTGVHGLISKPSRSLTNTSAKSPKQNSVTLPFPNLHDSTSTNSTKGQRQPSLPAGISNATRPDSLPVKNRKVPLRSLRKFSSKITGVHGLFTQPSKPRQPKNRASLQAKLQTSPEKRSPSAWNGKTQTKEAQVDIPVSLSPDLPKHSVEDVRKSQR</sequence>
<evidence type="ECO:0000256" key="3">
    <source>
        <dbReference type="SAM" id="MobiDB-lite"/>
    </source>
</evidence>
<proteinExistence type="inferred from homology"/>
<dbReference type="Pfam" id="PF09728">
    <property type="entry name" value="Taxilin"/>
    <property type="match status" value="1"/>
</dbReference>
<protein>
    <submittedName>
        <fullName evidence="5">Uncharacterized protein</fullName>
    </submittedName>
</protein>
<evidence type="ECO:0000256" key="1">
    <source>
        <dbReference type="ARBA" id="ARBA00009550"/>
    </source>
</evidence>
<feature type="signal peptide" evidence="4">
    <location>
        <begin position="1"/>
        <end position="25"/>
    </location>
</feature>
<dbReference type="PANTHER" id="PTHR46753">
    <property type="entry name" value="FYVE AND COILED-COIL DOMAIN-CONTAINING PROTEIN 1"/>
    <property type="match status" value="1"/>
</dbReference>
<keyword evidence="4" id="KW-0732">Signal</keyword>
<feature type="compositionally biased region" description="Basic and acidic residues" evidence="3">
    <location>
        <begin position="960"/>
        <end position="973"/>
    </location>
</feature>
<feature type="region of interest" description="Disordered" evidence="3">
    <location>
        <begin position="772"/>
        <end position="890"/>
    </location>
</feature>
<feature type="region of interest" description="Disordered" evidence="3">
    <location>
        <begin position="40"/>
        <end position="85"/>
    </location>
</feature>
<feature type="compositionally biased region" description="Basic and acidic residues" evidence="3">
    <location>
        <begin position="716"/>
        <end position="732"/>
    </location>
</feature>
<feature type="coiled-coil region" evidence="2">
    <location>
        <begin position="510"/>
        <end position="593"/>
    </location>
</feature>
<comment type="caution">
    <text evidence="5">The sequence shown here is derived from an EMBL/GenBank/DDBJ whole genome shotgun (WGS) entry which is preliminary data.</text>
</comment>
<evidence type="ECO:0000313" key="5">
    <source>
        <dbReference type="EMBL" id="GAX28507.1"/>
    </source>
</evidence>
<feature type="compositionally biased region" description="Polar residues" evidence="3">
    <location>
        <begin position="737"/>
        <end position="749"/>
    </location>
</feature>
<accession>A0A1Z5KQP6</accession>
<evidence type="ECO:0000256" key="2">
    <source>
        <dbReference type="SAM" id="Coils"/>
    </source>
</evidence>
<feature type="compositionally biased region" description="Pro residues" evidence="3">
    <location>
        <begin position="61"/>
        <end position="83"/>
    </location>
</feature>
<reference evidence="5 6" key="1">
    <citation type="journal article" date="2015" name="Plant Cell">
        <title>Oil accumulation by the oleaginous diatom Fistulifera solaris as revealed by the genome and transcriptome.</title>
        <authorList>
            <person name="Tanaka T."/>
            <person name="Maeda Y."/>
            <person name="Veluchamy A."/>
            <person name="Tanaka M."/>
            <person name="Abida H."/>
            <person name="Marechal E."/>
            <person name="Bowler C."/>
            <person name="Muto M."/>
            <person name="Sunaga Y."/>
            <person name="Tanaka M."/>
            <person name="Yoshino T."/>
            <person name="Taniguchi T."/>
            <person name="Fukuda Y."/>
            <person name="Nemoto M."/>
            <person name="Matsumoto M."/>
            <person name="Wong P.S."/>
            <person name="Aburatani S."/>
            <person name="Fujibuchi W."/>
        </authorList>
    </citation>
    <scope>NUCLEOTIDE SEQUENCE [LARGE SCALE GENOMIC DNA]</scope>
    <source>
        <strain evidence="5 6">JPCC DA0580</strain>
    </source>
</reference>
<feature type="compositionally biased region" description="Polar residues" evidence="3">
    <location>
        <begin position="828"/>
        <end position="846"/>
    </location>
</feature>
<feature type="compositionally biased region" description="Polar residues" evidence="3">
    <location>
        <begin position="853"/>
        <end position="867"/>
    </location>
</feature>
<organism evidence="5 6">
    <name type="scientific">Fistulifera solaris</name>
    <name type="common">Oleaginous diatom</name>
    <dbReference type="NCBI Taxonomy" id="1519565"/>
    <lineage>
        <taxon>Eukaryota</taxon>
        <taxon>Sar</taxon>
        <taxon>Stramenopiles</taxon>
        <taxon>Ochrophyta</taxon>
        <taxon>Bacillariophyta</taxon>
        <taxon>Bacillariophyceae</taxon>
        <taxon>Bacillariophycidae</taxon>
        <taxon>Naviculales</taxon>
        <taxon>Naviculaceae</taxon>
        <taxon>Fistulifera</taxon>
    </lineage>
</organism>
<feature type="compositionally biased region" description="Polar residues" evidence="3">
    <location>
        <begin position="909"/>
        <end position="930"/>
    </location>
</feature>
<evidence type="ECO:0000256" key="4">
    <source>
        <dbReference type="SAM" id="SignalP"/>
    </source>
</evidence>
<feature type="region of interest" description="Disordered" evidence="3">
    <location>
        <begin position="902"/>
        <end position="973"/>
    </location>
</feature>
<gene>
    <name evidence="5" type="ORF">FisN_12Hh128</name>
</gene>
<dbReference type="Gene3D" id="1.10.287.1490">
    <property type="match status" value="1"/>
</dbReference>
<dbReference type="AlphaFoldDB" id="A0A1Z5KQP6"/>
<dbReference type="GO" id="GO:0019905">
    <property type="term" value="F:syntaxin binding"/>
    <property type="evidence" value="ECO:0007669"/>
    <property type="project" value="InterPro"/>
</dbReference>
<feature type="coiled-coil region" evidence="2">
    <location>
        <begin position="205"/>
        <end position="267"/>
    </location>
</feature>
<comment type="similarity">
    <text evidence="1">Belongs to the taxilin family.</text>
</comment>
<feature type="compositionally biased region" description="Basic and acidic residues" evidence="3">
    <location>
        <begin position="41"/>
        <end position="53"/>
    </location>
</feature>
<dbReference type="Proteomes" id="UP000198406">
    <property type="component" value="Unassembled WGS sequence"/>
</dbReference>
<feature type="region of interest" description="Disordered" evidence="3">
    <location>
        <begin position="716"/>
        <end position="752"/>
    </location>
</feature>
<dbReference type="InParanoid" id="A0A1Z5KQP6"/>
<keyword evidence="6" id="KW-1185">Reference proteome</keyword>